<dbReference type="InterPro" id="IPR024623">
    <property type="entry name" value="YtxH"/>
</dbReference>
<accession>A0ABR9WDQ1</accession>
<dbReference type="PANTHER" id="PTHR35792:SF1">
    <property type="entry name" value="SLL0268 PROTEIN"/>
    <property type="match status" value="1"/>
</dbReference>
<keyword evidence="3" id="KW-1185">Reference proteome</keyword>
<evidence type="ECO:0000313" key="3">
    <source>
        <dbReference type="Proteomes" id="UP000634134"/>
    </source>
</evidence>
<dbReference type="Gene3D" id="1.10.287.700">
    <property type="entry name" value="Helix hairpin bin"/>
    <property type="match status" value="1"/>
</dbReference>
<name>A0ABR9WDQ1_9BACT</name>
<dbReference type="EMBL" id="JACYGY010000001">
    <property type="protein sequence ID" value="MBE9463605.1"/>
    <property type="molecule type" value="Genomic_DNA"/>
</dbReference>
<dbReference type="Proteomes" id="UP000634134">
    <property type="component" value="Unassembled WGS sequence"/>
</dbReference>
<keyword evidence="1" id="KW-0812">Transmembrane</keyword>
<comment type="caution">
    <text evidence="2">The sequence shown here is derived from an EMBL/GenBank/DDBJ whole genome shotgun (WGS) entry which is preliminary data.</text>
</comment>
<reference evidence="3" key="1">
    <citation type="submission" date="2023-07" db="EMBL/GenBank/DDBJ databases">
        <title>Dyadobacter sp. nov 'subterranea' isolated from contaminted grondwater.</title>
        <authorList>
            <person name="Szabo I."/>
            <person name="Al-Omari J."/>
            <person name="Szerdahelyi S.G."/>
            <person name="Rado J."/>
        </authorList>
    </citation>
    <scope>NUCLEOTIDE SEQUENCE [LARGE SCALE GENOMIC DNA]</scope>
    <source>
        <strain evidence="3">UP-52</strain>
    </source>
</reference>
<keyword evidence="1" id="KW-0472">Membrane</keyword>
<dbReference type="PANTHER" id="PTHR35792">
    <property type="entry name" value="GENERAL STRESS PROTEIN"/>
    <property type="match status" value="1"/>
</dbReference>
<organism evidence="2 3">
    <name type="scientific">Dyadobacter subterraneus</name>
    <dbReference type="NCBI Taxonomy" id="2773304"/>
    <lineage>
        <taxon>Bacteria</taxon>
        <taxon>Pseudomonadati</taxon>
        <taxon>Bacteroidota</taxon>
        <taxon>Cytophagia</taxon>
        <taxon>Cytophagales</taxon>
        <taxon>Spirosomataceae</taxon>
        <taxon>Dyadobacter</taxon>
    </lineage>
</organism>
<protein>
    <submittedName>
        <fullName evidence="2">YtxH domain-containing protein</fullName>
    </submittedName>
</protein>
<dbReference type="Pfam" id="PF12732">
    <property type="entry name" value="YtxH"/>
    <property type="match status" value="1"/>
</dbReference>
<dbReference type="InterPro" id="IPR052928">
    <property type="entry name" value="Desiccation-related_membrane"/>
</dbReference>
<dbReference type="SUPFAM" id="SSF58113">
    <property type="entry name" value="Apolipoprotein A-I"/>
    <property type="match status" value="1"/>
</dbReference>
<keyword evidence="1" id="KW-1133">Transmembrane helix</keyword>
<evidence type="ECO:0000313" key="2">
    <source>
        <dbReference type="EMBL" id="MBE9463605.1"/>
    </source>
</evidence>
<feature type="transmembrane region" description="Helical" evidence="1">
    <location>
        <begin position="16"/>
        <end position="37"/>
    </location>
</feature>
<gene>
    <name evidence="2" type="ORF">IEE83_17085</name>
</gene>
<dbReference type="RefSeq" id="WP_194121723.1">
    <property type="nucleotide sequence ID" value="NZ_JACYGY010000001.1"/>
</dbReference>
<sequence>MKSKHQDYEREDSDSAGFATGLFIGAAIGALAALLYAPKSGEETRQQLKDLADEQKDNLKNQWDRTKEAAAEVVNTAKEKVDSIAQRASTSVDEYADKAVNTVIQVADETKSTVDKFRFDNGNVAQSGQN</sequence>
<evidence type="ECO:0000256" key="1">
    <source>
        <dbReference type="SAM" id="Phobius"/>
    </source>
</evidence>
<proteinExistence type="predicted"/>